<dbReference type="Gene3D" id="3.30.1330.40">
    <property type="entry name" value="RutC-like"/>
    <property type="match status" value="1"/>
</dbReference>
<evidence type="ECO:0000313" key="3">
    <source>
        <dbReference type="Proteomes" id="UP000323560"/>
    </source>
</evidence>
<evidence type="ECO:0000313" key="2">
    <source>
        <dbReference type="EMBL" id="QEH96472.1"/>
    </source>
</evidence>
<dbReference type="Proteomes" id="UP000323560">
    <property type="component" value="Chromosome"/>
</dbReference>
<dbReference type="EMBL" id="CP043043">
    <property type="protein sequence ID" value="QEH96472.1"/>
    <property type="molecule type" value="Genomic_DNA"/>
</dbReference>
<protein>
    <submittedName>
        <fullName evidence="2">RidA family protein</fullName>
    </submittedName>
</protein>
<accession>A0AAP9ETC7</accession>
<dbReference type="PROSITE" id="PS01094">
    <property type="entry name" value="UPF0076"/>
    <property type="match status" value="1"/>
</dbReference>
<dbReference type="InterPro" id="IPR035709">
    <property type="entry name" value="YoaB-like"/>
</dbReference>
<dbReference type="SUPFAM" id="SSF55298">
    <property type="entry name" value="YjgF-like"/>
    <property type="match status" value="1"/>
</dbReference>
<organism evidence="2 3">
    <name type="scientific">Gluconobacter thailandicus</name>
    <dbReference type="NCBI Taxonomy" id="257438"/>
    <lineage>
        <taxon>Bacteria</taxon>
        <taxon>Pseudomonadati</taxon>
        <taxon>Pseudomonadota</taxon>
        <taxon>Alphaproteobacteria</taxon>
        <taxon>Acetobacterales</taxon>
        <taxon>Acetobacteraceae</taxon>
        <taxon>Gluconobacter</taxon>
    </lineage>
</organism>
<dbReference type="Pfam" id="PF01042">
    <property type="entry name" value="Ribonuc_L-PSP"/>
    <property type="match status" value="1"/>
</dbReference>
<proteinExistence type="inferred from homology"/>
<dbReference type="InterPro" id="IPR035959">
    <property type="entry name" value="RutC-like_sf"/>
</dbReference>
<dbReference type="KEGG" id="gti:FXF46_09370"/>
<dbReference type="RefSeq" id="WP_099181101.1">
    <property type="nucleotide sequence ID" value="NZ_CP043043.1"/>
</dbReference>
<reference evidence="2 3" key="1">
    <citation type="submission" date="2019-08" db="EMBL/GenBank/DDBJ databases">
        <title>Gluconobacter frateurii HD924 genome.</title>
        <authorList>
            <person name="Liu Y."/>
            <person name="Zhang P."/>
        </authorList>
    </citation>
    <scope>NUCLEOTIDE SEQUENCE [LARGE SCALE GENOMIC DNA]</scope>
    <source>
        <strain evidence="2 3">HD924</strain>
    </source>
</reference>
<dbReference type="InterPro" id="IPR019897">
    <property type="entry name" value="RidA_CS"/>
</dbReference>
<comment type="similarity">
    <text evidence="1">Belongs to the RutC family.</text>
</comment>
<dbReference type="PANTHER" id="PTHR47328">
    <property type="match status" value="1"/>
</dbReference>
<name>A0AAP9ETC7_GLUTH</name>
<dbReference type="CDD" id="cd06150">
    <property type="entry name" value="YjgF_YER057c_UK114_like_2"/>
    <property type="match status" value="1"/>
</dbReference>
<sequence length="120" mass="13178">MRTNSDITRHLEENRLAGVVTHNGLAYLAGQVADDATLDTEGQTADILRQIDALLADLGTDKTRILSVQIFLTDINEIGNMNKAWDAWLDTGHKPARATVEAKLADPDWRVEITAIAALR</sequence>
<dbReference type="InterPro" id="IPR006175">
    <property type="entry name" value="YjgF/YER057c/UK114"/>
</dbReference>
<dbReference type="PANTHER" id="PTHR47328:SF1">
    <property type="entry name" value="RUTC FAMILY PROTEIN YOAB"/>
    <property type="match status" value="1"/>
</dbReference>
<dbReference type="AlphaFoldDB" id="A0AAP9ETC7"/>
<evidence type="ECO:0000256" key="1">
    <source>
        <dbReference type="ARBA" id="ARBA00010552"/>
    </source>
</evidence>
<gene>
    <name evidence="2" type="ORF">FXF46_09370</name>
</gene>